<dbReference type="SUPFAM" id="SSF51905">
    <property type="entry name" value="FAD/NAD(P)-binding domain"/>
    <property type="match status" value="1"/>
</dbReference>
<dbReference type="EMBL" id="JADGKB010000003">
    <property type="protein sequence ID" value="KAJ3262102.1"/>
    <property type="molecule type" value="Genomic_DNA"/>
</dbReference>
<dbReference type="Gene3D" id="3.50.50.60">
    <property type="entry name" value="FAD/NAD(P)-binding domain"/>
    <property type="match status" value="1"/>
</dbReference>
<organism evidence="4 5">
    <name type="scientific">Boothiomyces macroporosus</name>
    <dbReference type="NCBI Taxonomy" id="261099"/>
    <lineage>
        <taxon>Eukaryota</taxon>
        <taxon>Fungi</taxon>
        <taxon>Fungi incertae sedis</taxon>
        <taxon>Chytridiomycota</taxon>
        <taxon>Chytridiomycota incertae sedis</taxon>
        <taxon>Chytridiomycetes</taxon>
        <taxon>Rhizophydiales</taxon>
        <taxon>Terramycetaceae</taxon>
        <taxon>Boothiomyces</taxon>
    </lineage>
</organism>
<protein>
    <recommendedName>
        <fullName evidence="3">SWIRM domain-containing protein</fullName>
    </recommendedName>
</protein>
<dbReference type="Gene3D" id="1.10.10.10">
    <property type="entry name" value="Winged helix-like DNA-binding domain superfamily/Winged helix DNA-binding domain"/>
    <property type="match status" value="1"/>
</dbReference>
<accession>A0AAD5UMD0</accession>
<comment type="similarity">
    <text evidence="1">Belongs to the flavin monoamine oxidase family.</text>
</comment>
<dbReference type="GO" id="GO:0006338">
    <property type="term" value="P:chromatin remodeling"/>
    <property type="evidence" value="ECO:0007669"/>
    <property type="project" value="TreeGrafter"/>
</dbReference>
<dbReference type="GO" id="GO:0050660">
    <property type="term" value="F:flavin adenine dinucleotide binding"/>
    <property type="evidence" value="ECO:0007669"/>
    <property type="project" value="TreeGrafter"/>
</dbReference>
<keyword evidence="5" id="KW-1185">Reference proteome</keyword>
<dbReference type="Pfam" id="PF01593">
    <property type="entry name" value="Amino_oxidase"/>
    <property type="match status" value="1"/>
</dbReference>
<evidence type="ECO:0000259" key="3">
    <source>
        <dbReference type="PROSITE" id="PS50934"/>
    </source>
</evidence>
<dbReference type="InterPro" id="IPR009057">
    <property type="entry name" value="Homeodomain-like_sf"/>
</dbReference>
<dbReference type="InterPro" id="IPR050281">
    <property type="entry name" value="Flavin_monoamine_oxidase"/>
</dbReference>
<evidence type="ECO:0000256" key="1">
    <source>
        <dbReference type="ARBA" id="ARBA00005995"/>
    </source>
</evidence>
<name>A0AAD5UMD0_9FUNG</name>
<feature type="domain" description="SWIRM" evidence="3">
    <location>
        <begin position="1"/>
        <end position="93"/>
    </location>
</feature>
<reference evidence="4" key="1">
    <citation type="submission" date="2020-05" db="EMBL/GenBank/DDBJ databases">
        <title>Phylogenomic resolution of chytrid fungi.</title>
        <authorList>
            <person name="Stajich J.E."/>
            <person name="Amses K."/>
            <person name="Simmons R."/>
            <person name="Seto K."/>
            <person name="Myers J."/>
            <person name="Bonds A."/>
            <person name="Quandt C.A."/>
            <person name="Barry K."/>
            <person name="Liu P."/>
            <person name="Grigoriev I."/>
            <person name="Longcore J.E."/>
            <person name="James T.Y."/>
        </authorList>
    </citation>
    <scope>NUCLEOTIDE SEQUENCE</scope>
    <source>
        <strain evidence="4">PLAUS21</strain>
    </source>
</reference>
<dbReference type="GO" id="GO:0003682">
    <property type="term" value="F:chromatin binding"/>
    <property type="evidence" value="ECO:0007669"/>
    <property type="project" value="TreeGrafter"/>
</dbReference>
<dbReference type="Pfam" id="PF04433">
    <property type="entry name" value="SWIRM"/>
    <property type="match status" value="1"/>
</dbReference>
<dbReference type="PANTHER" id="PTHR10742">
    <property type="entry name" value="FLAVIN MONOAMINE OXIDASE"/>
    <property type="match status" value="1"/>
</dbReference>
<gene>
    <name evidence="4" type="ORF">HK103_003945</name>
</gene>
<dbReference type="SUPFAM" id="SSF46689">
    <property type="entry name" value="Homeodomain-like"/>
    <property type="match status" value="1"/>
</dbReference>
<dbReference type="InterPro" id="IPR002937">
    <property type="entry name" value="Amino_oxidase"/>
</dbReference>
<sequence length="527" mass="60246">MTANILDQLGIPKDALLEKEASLMPYISENPLDYLFARNFIVQYWHSQSELLTLEQVEKLEDLSTNNYKTEAFLFLDRHRYINYGLLKTKILKRDPESNIYIIGGGIAGASAARELINIYSNQTEPMPNIKILESRQRIGGRLFTFPLHSKWGDMDQPGIDLGPNNFEPDTFVLKIISQIGLELLKEDFTPVLFDDNGQIIDKSITFAANEFFQEIFNDCKNTILTARPTKQFINQSLGKLLNQQLENHPLYPRLNELHLKLIKFSISQLELKYNCMLEKISIKSPGLFDQSDCYSIKGGIGQLCHALLYGLDENYETPQIICDTKVEKISLLKDSIEINANRDTFEADVVVMTVPISLLKNNAIQFTPKLPSKKVEAMENIEMGISNKIVLVFPRIFWPLQYNSFGILQDNLLFINQYHKTNLPCLIVHCSGNSALEMENRTDEELVDEIMKKLSKIFYSENPLPYPIETIVTRWQKDKYSLGCRTVLSTANPDCFSDLKQDSSRLFWAGEYASLDQPGTINGKFC</sequence>
<proteinExistence type="inferred from homology"/>
<dbReference type="Proteomes" id="UP001210925">
    <property type="component" value="Unassembled WGS sequence"/>
</dbReference>
<dbReference type="SUPFAM" id="SSF54373">
    <property type="entry name" value="FAD-linked reductases, C-terminal domain"/>
    <property type="match status" value="1"/>
</dbReference>
<dbReference type="InterPro" id="IPR036388">
    <property type="entry name" value="WH-like_DNA-bd_sf"/>
</dbReference>
<dbReference type="InterPro" id="IPR036188">
    <property type="entry name" value="FAD/NAD-bd_sf"/>
</dbReference>
<dbReference type="AlphaFoldDB" id="A0AAD5UMD0"/>
<dbReference type="InterPro" id="IPR007526">
    <property type="entry name" value="SWIRM"/>
</dbReference>
<keyword evidence="2" id="KW-0560">Oxidoreductase</keyword>
<evidence type="ECO:0000313" key="5">
    <source>
        <dbReference type="Proteomes" id="UP001210925"/>
    </source>
</evidence>
<dbReference type="PROSITE" id="PS50934">
    <property type="entry name" value="SWIRM"/>
    <property type="match status" value="1"/>
</dbReference>
<dbReference type="GO" id="GO:0010468">
    <property type="term" value="P:regulation of gene expression"/>
    <property type="evidence" value="ECO:0007669"/>
    <property type="project" value="UniProtKB-ARBA"/>
</dbReference>
<dbReference type="PANTHER" id="PTHR10742:SF386">
    <property type="entry name" value="LYSINE-SPECIFIC HISTONE DEMETHYLASE 1A"/>
    <property type="match status" value="1"/>
</dbReference>
<dbReference type="GO" id="GO:0016491">
    <property type="term" value="F:oxidoreductase activity"/>
    <property type="evidence" value="ECO:0007669"/>
    <property type="project" value="UniProtKB-KW"/>
</dbReference>
<dbReference type="Gene3D" id="3.90.660.10">
    <property type="match status" value="1"/>
</dbReference>
<evidence type="ECO:0000256" key="2">
    <source>
        <dbReference type="ARBA" id="ARBA00023002"/>
    </source>
</evidence>
<comment type="caution">
    <text evidence="4">The sequence shown here is derived from an EMBL/GenBank/DDBJ whole genome shotgun (WGS) entry which is preliminary data.</text>
</comment>
<evidence type="ECO:0000313" key="4">
    <source>
        <dbReference type="EMBL" id="KAJ3262102.1"/>
    </source>
</evidence>